<dbReference type="InterPro" id="IPR012349">
    <property type="entry name" value="Split_barrel_FMN-bd"/>
</dbReference>
<dbReference type="AlphaFoldDB" id="A0A4R1RNE9"/>
<gene>
    <name evidence="1" type="ORF">EDC14_101451</name>
</gene>
<reference evidence="1 2" key="1">
    <citation type="submission" date="2019-03" db="EMBL/GenBank/DDBJ databases">
        <title>Genomic Encyclopedia of Type Strains, Phase IV (KMG-IV): sequencing the most valuable type-strain genomes for metagenomic binning, comparative biology and taxonomic classification.</title>
        <authorList>
            <person name="Goeker M."/>
        </authorList>
    </citation>
    <scope>NUCLEOTIDE SEQUENCE [LARGE SCALE GENOMIC DNA]</scope>
    <source>
        <strain evidence="1 2">LX-B</strain>
    </source>
</reference>
<organism evidence="1 2">
    <name type="scientific">Hydrogenispora ethanolica</name>
    <dbReference type="NCBI Taxonomy" id="1082276"/>
    <lineage>
        <taxon>Bacteria</taxon>
        <taxon>Bacillati</taxon>
        <taxon>Bacillota</taxon>
        <taxon>Hydrogenispora</taxon>
    </lineage>
</organism>
<evidence type="ECO:0000313" key="2">
    <source>
        <dbReference type="Proteomes" id="UP000295008"/>
    </source>
</evidence>
<dbReference type="InterPro" id="IPR024747">
    <property type="entry name" value="Pyridox_Oxase-rel"/>
</dbReference>
<evidence type="ECO:0000313" key="1">
    <source>
        <dbReference type="EMBL" id="TCL67362.1"/>
    </source>
</evidence>
<protein>
    <recommendedName>
        <fullName evidence="3">Nitroimidazol reductase NimA-like FMN-containing flavoprotein (Pyridoxamine 5'-phosphate oxidase superfamily)</fullName>
    </recommendedName>
</protein>
<evidence type="ECO:0008006" key="3">
    <source>
        <dbReference type="Google" id="ProtNLM"/>
    </source>
</evidence>
<dbReference type="Pfam" id="PF12900">
    <property type="entry name" value="Pyridox_ox_2"/>
    <property type="match status" value="1"/>
</dbReference>
<name>A0A4R1RNE9_HYDET</name>
<accession>A0A4R1RNE9</accession>
<dbReference type="EMBL" id="SLUN01000014">
    <property type="protein sequence ID" value="TCL67362.1"/>
    <property type="molecule type" value="Genomic_DNA"/>
</dbReference>
<dbReference type="SUPFAM" id="SSF50475">
    <property type="entry name" value="FMN-binding split barrel"/>
    <property type="match status" value="1"/>
</dbReference>
<keyword evidence="2" id="KW-1185">Reference proteome</keyword>
<proteinExistence type="predicted"/>
<dbReference type="Proteomes" id="UP000295008">
    <property type="component" value="Unassembled WGS sequence"/>
</dbReference>
<comment type="caution">
    <text evidence="1">The sequence shown here is derived from an EMBL/GenBank/DDBJ whole genome shotgun (WGS) entry which is preliminary data.</text>
</comment>
<sequence length="158" mass="17029">MPQKQLTQEEAIAFLAGETLGHLATVDAGGAPYITPLHYLYHEGVLYFHCAATGRKLENIAANPRVCFAVDRIDKAVFRENACQCSTRYTSVLVFGTAELVTEVPRKAALLQIFTEKLAGGRSFPPIPAAAAAACTVVAIRIEAVHGKRNVDPEPPQP</sequence>
<dbReference type="PANTHER" id="PTHR34071">
    <property type="entry name" value="5-NITROIMIDAZOLE ANTIBIOTICS RESISTANCE PROTEIN, NIMA-FAMILY-RELATED PROTEIN-RELATED"/>
    <property type="match status" value="1"/>
</dbReference>
<dbReference type="PANTHER" id="PTHR34071:SF2">
    <property type="entry name" value="FLAVIN-NUCLEOTIDE-BINDING PROTEIN"/>
    <property type="match status" value="1"/>
</dbReference>
<dbReference type="Gene3D" id="2.30.110.10">
    <property type="entry name" value="Electron Transport, Fmn-binding Protein, Chain A"/>
    <property type="match status" value="1"/>
</dbReference>
<dbReference type="RefSeq" id="WP_165907986.1">
    <property type="nucleotide sequence ID" value="NZ_SLUN01000014.1"/>
</dbReference>